<evidence type="ECO:0000256" key="1">
    <source>
        <dbReference type="SAM" id="MobiDB-lite"/>
    </source>
</evidence>
<feature type="region of interest" description="Disordered" evidence="1">
    <location>
        <begin position="1"/>
        <end position="31"/>
    </location>
</feature>
<name>W4G222_APHAT</name>
<gene>
    <name evidence="2" type="ORF">H257_12110</name>
</gene>
<organism evidence="2">
    <name type="scientific">Aphanomyces astaci</name>
    <name type="common">Crayfish plague agent</name>
    <dbReference type="NCBI Taxonomy" id="112090"/>
    <lineage>
        <taxon>Eukaryota</taxon>
        <taxon>Sar</taxon>
        <taxon>Stramenopiles</taxon>
        <taxon>Oomycota</taxon>
        <taxon>Saprolegniomycetes</taxon>
        <taxon>Saprolegniales</taxon>
        <taxon>Verrucalvaceae</taxon>
        <taxon>Aphanomyces</taxon>
    </lineage>
</organism>
<sequence length="31" mass="3278">MTHSSDCCVASASAMDSLDSGRQRTSSSRRS</sequence>
<dbReference type="GeneID" id="20814106"/>
<protein>
    <submittedName>
        <fullName evidence="2">Uncharacterized protein</fullName>
    </submittedName>
</protein>
<accession>W4G222</accession>
<proteinExistence type="predicted"/>
<dbReference type="EMBL" id="KI913151">
    <property type="protein sequence ID" value="ETV73074.1"/>
    <property type="molecule type" value="Genomic_DNA"/>
</dbReference>
<dbReference type="AlphaFoldDB" id="W4G222"/>
<dbReference type="RefSeq" id="XP_009837523.1">
    <property type="nucleotide sequence ID" value="XM_009839221.1"/>
</dbReference>
<evidence type="ECO:0000313" key="2">
    <source>
        <dbReference type="EMBL" id="ETV73074.1"/>
    </source>
</evidence>
<reference evidence="2" key="1">
    <citation type="submission" date="2013-12" db="EMBL/GenBank/DDBJ databases">
        <title>The Genome Sequence of Aphanomyces astaci APO3.</title>
        <authorList>
            <consortium name="The Broad Institute Genomics Platform"/>
            <person name="Russ C."/>
            <person name="Tyler B."/>
            <person name="van West P."/>
            <person name="Dieguez-Uribeondo J."/>
            <person name="Young S.K."/>
            <person name="Zeng Q."/>
            <person name="Gargeya S."/>
            <person name="Fitzgerald M."/>
            <person name="Abouelleil A."/>
            <person name="Alvarado L."/>
            <person name="Chapman S.B."/>
            <person name="Gainer-Dewar J."/>
            <person name="Goldberg J."/>
            <person name="Griggs A."/>
            <person name="Gujja S."/>
            <person name="Hansen M."/>
            <person name="Howarth C."/>
            <person name="Imamovic A."/>
            <person name="Ireland A."/>
            <person name="Larimer J."/>
            <person name="McCowan C."/>
            <person name="Murphy C."/>
            <person name="Pearson M."/>
            <person name="Poon T.W."/>
            <person name="Priest M."/>
            <person name="Roberts A."/>
            <person name="Saif S."/>
            <person name="Shea T."/>
            <person name="Sykes S."/>
            <person name="Wortman J."/>
            <person name="Nusbaum C."/>
            <person name="Birren B."/>
        </authorList>
    </citation>
    <scope>NUCLEOTIDE SEQUENCE [LARGE SCALE GENOMIC DNA]</scope>
    <source>
        <strain evidence="2">APO3</strain>
    </source>
</reference>
<dbReference type="VEuPathDB" id="FungiDB:H257_12110"/>